<feature type="region of interest" description="Disordered" evidence="1">
    <location>
        <begin position="216"/>
        <end position="236"/>
    </location>
</feature>
<sequence length="236" mass="27713">MALVIRDAWSGQPTHAIYVRHAHILKPLFHSDLKQALLHSTFRRVILRNKLGIKLDGRTFSSLIRELDPRFTGYVKYDSFARHLQKDYKLAKALELRFVSAKQAGKPTFKNEMRTWRKKGTVRRETVVSNNNPSSLGVGVTQRRLRRELVRQMSAQVRREEEEFRMMSKQEKRDYRARQRGEPIKKKREMLRHEKTEIFGAGILMILPTTTRLPSTEAKDAWSNPKTKLTLRGRFD</sequence>
<dbReference type="AlphaFoldDB" id="A0A7S4A4B2"/>
<evidence type="ECO:0000313" key="2">
    <source>
        <dbReference type="EMBL" id="CAE0703218.1"/>
    </source>
</evidence>
<protein>
    <submittedName>
        <fullName evidence="2">Uncharacterized protein</fullName>
    </submittedName>
</protein>
<evidence type="ECO:0000256" key="1">
    <source>
        <dbReference type="SAM" id="MobiDB-lite"/>
    </source>
</evidence>
<reference evidence="2" key="1">
    <citation type="submission" date="2021-01" db="EMBL/GenBank/DDBJ databases">
        <authorList>
            <person name="Corre E."/>
            <person name="Pelletier E."/>
            <person name="Niang G."/>
            <person name="Scheremetjew M."/>
            <person name="Finn R."/>
            <person name="Kale V."/>
            <person name="Holt S."/>
            <person name="Cochrane G."/>
            <person name="Meng A."/>
            <person name="Brown T."/>
            <person name="Cohen L."/>
        </authorList>
    </citation>
    <scope>NUCLEOTIDE SEQUENCE</scope>
    <source>
        <strain evidence="2">CCMP1756</strain>
    </source>
</reference>
<gene>
    <name evidence="2" type="ORF">PCAL00307_LOCUS18665</name>
</gene>
<accession>A0A7S4A4B2</accession>
<dbReference type="EMBL" id="HBIW01021652">
    <property type="protein sequence ID" value="CAE0703218.1"/>
    <property type="molecule type" value="Transcribed_RNA"/>
</dbReference>
<organism evidence="2">
    <name type="scientific">Pelagomonas calceolata</name>
    <dbReference type="NCBI Taxonomy" id="35677"/>
    <lineage>
        <taxon>Eukaryota</taxon>
        <taxon>Sar</taxon>
        <taxon>Stramenopiles</taxon>
        <taxon>Ochrophyta</taxon>
        <taxon>Pelagophyceae</taxon>
        <taxon>Pelagomonadales</taxon>
        <taxon>Pelagomonadaceae</taxon>
        <taxon>Pelagomonas</taxon>
    </lineage>
</organism>
<proteinExistence type="predicted"/>
<name>A0A7S4A4B2_9STRA</name>